<reference evidence="8" key="3">
    <citation type="submission" date="2019-04" db="EMBL/GenBank/DDBJ databases">
        <authorList>
            <person name="Howe K."/>
            <person name="Paulini M."/>
            <person name="Williams G."/>
        </authorList>
    </citation>
    <scope>NUCLEOTIDE SEQUENCE [LARGE SCALE GENOMIC DNA]</scope>
    <source>
        <strain evidence="8">FR3</strain>
    </source>
</reference>
<dbReference type="OrthoDB" id="6085656at2759"/>
<keyword evidence="9" id="KW-1185">Reference proteome</keyword>
<dbReference type="EMBL" id="CAAKNF010000001">
    <property type="protein sequence ID" value="VIO99718.1"/>
    <property type="molecule type" value="Genomic_DNA"/>
</dbReference>
<dbReference type="RefSeq" id="XP_001893019.1">
    <property type="nucleotide sequence ID" value="XM_001892984.1"/>
</dbReference>
<feature type="region of interest" description="Disordered" evidence="5">
    <location>
        <begin position="143"/>
        <end position="163"/>
    </location>
</feature>
<comment type="subcellular location">
    <subcellularLocation>
        <location evidence="1">Nucleus</location>
    </subcellularLocation>
</comment>
<evidence type="ECO:0000256" key="2">
    <source>
        <dbReference type="ARBA" id="ARBA00023015"/>
    </source>
</evidence>
<proteinExistence type="predicted"/>
<dbReference type="GeneID" id="6096478"/>
<keyword evidence="2" id="KW-0805">Transcription regulation</keyword>
<dbReference type="Pfam" id="PF00010">
    <property type="entry name" value="HLH"/>
    <property type="match status" value="1"/>
</dbReference>
<dbReference type="SUPFAM" id="SSF47459">
    <property type="entry name" value="HLH, helix-loop-helix DNA-binding domain"/>
    <property type="match status" value="1"/>
</dbReference>
<organism evidence="7">
    <name type="scientific">Brugia malayi</name>
    <name type="common">Filarial nematode worm</name>
    <dbReference type="NCBI Taxonomy" id="6279"/>
    <lineage>
        <taxon>Eukaryota</taxon>
        <taxon>Metazoa</taxon>
        <taxon>Ecdysozoa</taxon>
        <taxon>Nematoda</taxon>
        <taxon>Chromadorea</taxon>
        <taxon>Rhabditida</taxon>
        <taxon>Spirurina</taxon>
        <taxon>Spiruromorpha</taxon>
        <taxon>Filarioidea</taxon>
        <taxon>Onchocercidae</taxon>
        <taxon>Brugia</taxon>
    </lineage>
</organism>
<dbReference type="PANTHER" id="PTHR10985">
    <property type="entry name" value="BASIC HELIX-LOOP-HELIX TRANSCRIPTION FACTOR, HES-RELATED"/>
    <property type="match status" value="1"/>
</dbReference>
<dbReference type="EMBL" id="LN857009">
    <property type="protein sequence ID" value="CDP99507.1"/>
    <property type="molecule type" value="Genomic_DNA"/>
</dbReference>
<dbReference type="PROSITE" id="PS50888">
    <property type="entry name" value="BHLH"/>
    <property type="match status" value="1"/>
</dbReference>
<evidence type="ECO:0000313" key="9">
    <source>
        <dbReference type="Proteomes" id="UP000006672"/>
    </source>
</evidence>
<keyword evidence="4" id="KW-0539">Nucleus</keyword>
<accession>A0A0J9Y086</accession>
<keyword evidence="3" id="KW-0804">Transcription</keyword>
<feature type="domain" description="BHLH" evidence="6">
    <location>
        <begin position="15"/>
        <end position="69"/>
    </location>
</feature>
<protein>
    <submittedName>
        <fullName evidence="7">Bm10773</fullName>
    </submittedName>
    <submittedName>
        <fullName evidence="8 10">Helix-loop-helix DNA-binding domain containing protein</fullName>
    </submittedName>
</protein>
<dbReference type="InterPro" id="IPR011598">
    <property type="entry name" value="bHLH_dom"/>
</dbReference>
<dbReference type="Gene3D" id="4.10.280.10">
    <property type="entry name" value="Helix-loop-helix DNA-binding domain"/>
    <property type="match status" value="1"/>
</dbReference>
<evidence type="ECO:0000256" key="3">
    <source>
        <dbReference type="ARBA" id="ARBA00023163"/>
    </source>
</evidence>
<evidence type="ECO:0000313" key="8">
    <source>
        <dbReference type="EMBL" id="VIO99718.1"/>
    </source>
</evidence>
<dbReference type="GO" id="GO:0005634">
    <property type="term" value="C:nucleus"/>
    <property type="evidence" value="ECO:0007669"/>
    <property type="project" value="UniProtKB-SubCell"/>
</dbReference>
<evidence type="ECO:0000313" key="7">
    <source>
        <dbReference type="EMBL" id="CDP99507.1"/>
    </source>
</evidence>
<dbReference type="AlphaFoldDB" id="A0A0J9Y086"/>
<dbReference type="Proteomes" id="UP000006672">
    <property type="component" value="Unassembled WGS sequence"/>
</dbReference>
<reference evidence="7" key="2">
    <citation type="submission" date="2012-12" db="EMBL/GenBank/DDBJ databases">
        <authorList>
            <person name="Gao Y.W."/>
            <person name="Fan S.T."/>
            <person name="Sun H.T."/>
            <person name="Wang Z."/>
            <person name="Gao X.L."/>
            <person name="Li Y.G."/>
            <person name="Wang T.C."/>
            <person name="Zhang K."/>
            <person name="Xu W.W."/>
            <person name="Yu Z.J."/>
            <person name="Xia X.Z."/>
        </authorList>
    </citation>
    <scope>NUCLEOTIDE SEQUENCE</scope>
    <source>
        <strain evidence="7">FR3</strain>
    </source>
</reference>
<accession>A0A4E9FZ43</accession>
<dbReference type="InterPro" id="IPR036638">
    <property type="entry name" value="HLH_DNA-bd_sf"/>
</dbReference>
<evidence type="ECO:0000313" key="11">
    <source>
        <dbReference type="WormBase" id="Bm10773"/>
    </source>
</evidence>
<dbReference type="CTD" id="6096478"/>
<dbReference type="WBParaSite" id="Bm10773.1">
    <property type="protein sequence ID" value="Bm10773.1"/>
    <property type="gene ID" value="WBGene00231034"/>
</dbReference>
<gene>
    <name evidence="7 10 11" type="ORF">Bm10773</name>
    <name evidence="8" type="ORF">BM_BM10773</name>
    <name evidence="7" type="ORF">BM_Bm10773</name>
</gene>
<evidence type="ECO:0000256" key="4">
    <source>
        <dbReference type="ARBA" id="ARBA00023242"/>
    </source>
</evidence>
<reference evidence="10" key="4">
    <citation type="submission" date="2019-12" db="UniProtKB">
        <authorList>
            <consortium name="WormBaseParasite"/>
        </authorList>
    </citation>
    <scope>IDENTIFICATION</scope>
</reference>
<sequence>MKSNDFNAICSNDLNFLPSKAEIERRRRARMNASLDKLKMFHLIKSPTIESKFEKIETLNLTIKYLQSISNDQRRGSEKTAYTGFKDGFEAAQKAVTSFIYHRCPPSISSSLVASVNAELSAVFDQSFKSMNWLRSVYGNNATGEKQSSAKKPKKPEMNLPQFGRQSSSSLLQLYSSPVSHSHNIPPLFESPESAYTNQSLLSLLSLSTMSSSSPSSSSLSAKGSDEILDQSNSTAEFVCITCDGNCICNRN</sequence>
<dbReference type="InterPro" id="IPR050370">
    <property type="entry name" value="HES_HEY"/>
</dbReference>
<dbReference type="GO" id="GO:0003677">
    <property type="term" value="F:DNA binding"/>
    <property type="evidence" value="ECO:0007669"/>
    <property type="project" value="UniProtKB-KW"/>
</dbReference>
<reference evidence="7 9" key="1">
    <citation type="journal article" date="2007" name="Science">
        <title>Draft genome of the filarial nematode parasite Brugia malayi.</title>
        <authorList>
            <person name="Ghedin E."/>
            <person name="Wang S."/>
            <person name="Spiro D."/>
            <person name="Caler E."/>
            <person name="Zhao Q."/>
            <person name="Crabtree J."/>
            <person name="Allen J.E."/>
            <person name="Delcher A.L."/>
            <person name="Guiliano D.B."/>
            <person name="Miranda-Saavedra D."/>
            <person name="Angiuoli S.V."/>
            <person name="Creasy T."/>
            <person name="Amedeo P."/>
            <person name="Haas B."/>
            <person name="El-Sayed N.M."/>
            <person name="Wortman J.R."/>
            <person name="Feldblyum T."/>
            <person name="Tallon L."/>
            <person name="Schatz M."/>
            <person name="Shumway M."/>
            <person name="Koo H."/>
            <person name="Salzberg S.L."/>
            <person name="Schobel S."/>
            <person name="Pertea M."/>
            <person name="Pop M."/>
            <person name="White O."/>
            <person name="Barton G.J."/>
            <person name="Carlow C.K."/>
            <person name="Crawford M.J."/>
            <person name="Daub J."/>
            <person name="Dimmic M.W."/>
            <person name="Estes C.F."/>
            <person name="Foster J.M."/>
            <person name="Ganatra M."/>
            <person name="Gregory W.F."/>
            <person name="Johnson N.M."/>
            <person name="Jin J."/>
            <person name="Komuniecki R."/>
            <person name="Korf I."/>
            <person name="Kumar S."/>
            <person name="Laney S."/>
            <person name="Li B.W."/>
            <person name="Li W."/>
            <person name="Lindblom T.H."/>
            <person name="Lustigman S."/>
            <person name="Ma D."/>
            <person name="Maina C.V."/>
            <person name="Martin D.M."/>
            <person name="McCarter J.P."/>
            <person name="McReynolds L."/>
            <person name="Mitreva M."/>
            <person name="Nutman T.B."/>
            <person name="Parkinson J."/>
            <person name="Peregrin-Alvarez J.M."/>
            <person name="Poole C."/>
            <person name="Ren Q."/>
            <person name="Saunders L."/>
            <person name="Sluder A.E."/>
            <person name="Smith K."/>
            <person name="Stanke M."/>
            <person name="Unnasch T.R."/>
            <person name="Ware J."/>
            <person name="Wei A.D."/>
            <person name="Weil G."/>
            <person name="Williams D.J."/>
            <person name="Zhang Y."/>
            <person name="Williams S.A."/>
            <person name="Fraser-Liggett C."/>
            <person name="Slatko B."/>
            <person name="Blaxter M.L."/>
            <person name="Scott A.L."/>
        </authorList>
    </citation>
    <scope>NUCLEOTIDE SEQUENCE</scope>
    <source>
        <strain evidence="7 9">FR3</strain>
    </source>
</reference>
<keyword evidence="8" id="KW-0238">DNA-binding</keyword>
<dbReference type="WormBase" id="Bm10773">
    <property type="protein sequence ID" value="BM03336"/>
    <property type="gene ID" value="WBGene00231034"/>
</dbReference>
<dbReference type="SMART" id="SM00353">
    <property type="entry name" value="HLH"/>
    <property type="match status" value="1"/>
</dbReference>
<evidence type="ECO:0000256" key="1">
    <source>
        <dbReference type="ARBA" id="ARBA00004123"/>
    </source>
</evidence>
<dbReference type="OMA" id="KSMNWLR"/>
<dbReference type="GO" id="GO:0046983">
    <property type="term" value="F:protein dimerization activity"/>
    <property type="evidence" value="ECO:0007669"/>
    <property type="project" value="InterPro"/>
</dbReference>
<name>A0A0J9Y086_BRUMA</name>
<dbReference type="KEGG" id="bmy:BM_BM10773"/>
<evidence type="ECO:0000259" key="6">
    <source>
        <dbReference type="PROSITE" id="PS50888"/>
    </source>
</evidence>
<evidence type="ECO:0000256" key="5">
    <source>
        <dbReference type="SAM" id="MobiDB-lite"/>
    </source>
</evidence>
<evidence type="ECO:0000313" key="10">
    <source>
        <dbReference type="WBParaSite" id="Bm10773.1"/>
    </source>
</evidence>